<dbReference type="Gene3D" id="2.60.40.420">
    <property type="entry name" value="Cupredoxins - blue copper proteins"/>
    <property type="match status" value="1"/>
</dbReference>
<evidence type="ECO:0000256" key="1">
    <source>
        <dbReference type="ARBA" id="ARBA00022723"/>
    </source>
</evidence>
<dbReference type="GO" id="GO:0005886">
    <property type="term" value="C:plasma membrane"/>
    <property type="evidence" value="ECO:0007669"/>
    <property type="project" value="TreeGrafter"/>
</dbReference>
<keyword evidence="3" id="KW-0472">Membrane</keyword>
<dbReference type="InterPro" id="IPR008972">
    <property type="entry name" value="Cupredoxin"/>
</dbReference>
<proteinExistence type="predicted"/>
<keyword evidence="2" id="KW-0325">Glycoprotein</keyword>
<dbReference type="FunFam" id="2.60.40.420:FF:000003">
    <property type="entry name" value="Blue copper"/>
    <property type="match status" value="1"/>
</dbReference>
<dbReference type="PROSITE" id="PS51485">
    <property type="entry name" value="PHYTOCYANIN"/>
    <property type="match status" value="1"/>
</dbReference>
<accession>A0AAF0ZQF8</accession>
<protein>
    <recommendedName>
        <fullName evidence="4">Phytocyanin domain-containing protein</fullName>
    </recommendedName>
</protein>
<reference evidence="5" key="1">
    <citation type="submission" date="2023-08" db="EMBL/GenBank/DDBJ databases">
        <title>A de novo genome assembly of Solanum verrucosum Schlechtendal, a Mexican diploid species geographically isolated from the other diploid A-genome species in potato relatives.</title>
        <authorList>
            <person name="Hosaka K."/>
        </authorList>
    </citation>
    <scope>NUCLEOTIDE SEQUENCE</scope>
    <source>
        <tissue evidence="5">Young leaves</tissue>
    </source>
</reference>
<dbReference type="InterPro" id="IPR003245">
    <property type="entry name" value="Phytocyanin_dom"/>
</dbReference>
<evidence type="ECO:0000256" key="2">
    <source>
        <dbReference type="ARBA" id="ARBA00023180"/>
    </source>
</evidence>
<dbReference type="PANTHER" id="PTHR33021">
    <property type="entry name" value="BLUE COPPER PROTEIN"/>
    <property type="match status" value="1"/>
</dbReference>
<feature type="transmembrane region" description="Helical" evidence="3">
    <location>
        <begin position="229"/>
        <end position="251"/>
    </location>
</feature>
<keyword evidence="6" id="KW-1185">Reference proteome</keyword>
<keyword evidence="3" id="KW-0812">Transmembrane</keyword>
<sequence length="252" mass="26752">MAGGGFLITGAGGTEFEAKITPILIISGIMAATRGLMFGYDIGVVLHQWVHFYIIGVVLNAAAQNLAMLIIGRILLDCGVGFANQLCFCAVYKVGESAGWTTIGNVDYKLWAATKTFQVGDVIEVKTLFVTVFQYSPQFHNVMQVTHAEYQSCNASAPIATHTTGKDSITITAHGHHFFLCGVPGHCQAGQKVDINVLRVSSSVSPSQSPSSLSHIPAVAVPAPSPSHAFYWLPSKIGVVFAVALVLLVSFA</sequence>
<evidence type="ECO:0000256" key="3">
    <source>
        <dbReference type="SAM" id="Phobius"/>
    </source>
</evidence>
<dbReference type="SUPFAM" id="SSF49503">
    <property type="entry name" value="Cupredoxins"/>
    <property type="match status" value="1"/>
</dbReference>
<evidence type="ECO:0000313" key="5">
    <source>
        <dbReference type="EMBL" id="WMV47701.1"/>
    </source>
</evidence>
<gene>
    <name evidence="5" type="ORF">MTR67_041086</name>
</gene>
<keyword evidence="1" id="KW-0479">Metal-binding</keyword>
<evidence type="ECO:0000259" key="4">
    <source>
        <dbReference type="PROSITE" id="PS51485"/>
    </source>
</evidence>
<keyword evidence="3" id="KW-1133">Transmembrane helix</keyword>
<dbReference type="InterPro" id="IPR039391">
    <property type="entry name" value="Phytocyanin-like"/>
</dbReference>
<organism evidence="5 6">
    <name type="scientific">Solanum verrucosum</name>
    <dbReference type="NCBI Taxonomy" id="315347"/>
    <lineage>
        <taxon>Eukaryota</taxon>
        <taxon>Viridiplantae</taxon>
        <taxon>Streptophyta</taxon>
        <taxon>Embryophyta</taxon>
        <taxon>Tracheophyta</taxon>
        <taxon>Spermatophyta</taxon>
        <taxon>Magnoliopsida</taxon>
        <taxon>eudicotyledons</taxon>
        <taxon>Gunneridae</taxon>
        <taxon>Pentapetalae</taxon>
        <taxon>asterids</taxon>
        <taxon>lamiids</taxon>
        <taxon>Solanales</taxon>
        <taxon>Solanaceae</taxon>
        <taxon>Solanoideae</taxon>
        <taxon>Solaneae</taxon>
        <taxon>Solanum</taxon>
    </lineage>
</organism>
<dbReference type="PANTHER" id="PTHR33021:SF339">
    <property type="entry name" value="OS07G0570600 PROTEIN"/>
    <property type="match status" value="1"/>
</dbReference>
<dbReference type="GO" id="GO:0009055">
    <property type="term" value="F:electron transfer activity"/>
    <property type="evidence" value="ECO:0007669"/>
    <property type="project" value="InterPro"/>
</dbReference>
<dbReference type="GO" id="GO:0046872">
    <property type="term" value="F:metal ion binding"/>
    <property type="evidence" value="ECO:0007669"/>
    <property type="project" value="UniProtKB-KW"/>
</dbReference>
<evidence type="ECO:0000313" key="6">
    <source>
        <dbReference type="Proteomes" id="UP001234989"/>
    </source>
</evidence>
<feature type="transmembrane region" description="Helical" evidence="3">
    <location>
        <begin position="52"/>
        <end position="76"/>
    </location>
</feature>
<dbReference type="EMBL" id="CP133620">
    <property type="protein sequence ID" value="WMV47701.1"/>
    <property type="molecule type" value="Genomic_DNA"/>
</dbReference>
<dbReference type="Pfam" id="PF02298">
    <property type="entry name" value="Cu_bind_like"/>
    <property type="match status" value="1"/>
</dbReference>
<name>A0AAF0ZQF8_SOLVR</name>
<dbReference type="Proteomes" id="UP001234989">
    <property type="component" value="Chromosome 9"/>
</dbReference>
<feature type="transmembrane region" description="Helical" evidence="3">
    <location>
        <begin position="20"/>
        <end position="40"/>
    </location>
</feature>
<feature type="domain" description="Phytocyanin" evidence="4">
    <location>
        <begin position="90"/>
        <end position="199"/>
    </location>
</feature>
<dbReference type="AlphaFoldDB" id="A0AAF0ZQF8"/>